<protein>
    <submittedName>
        <fullName evidence="1">Uncharacterized protein</fullName>
    </submittedName>
</protein>
<proteinExistence type="predicted"/>
<keyword evidence="2" id="KW-1185">Reference proteome</keyword>
<reference evidence="2" key="1">
    <citation type="journal article" date="2015" name="Nat. Genet.">
        <title>The genome and transcriptome of the zoonotic hookworm Ancylostoma ceylanicum identify infection-specific gene families.</title>
        <authorList>
            <person name="Schwarz E.M."/>
            <person name="Hu Y."/>
            <person name="Antoshechkin I."/>
            <person name="Miller M.M."/>
            <person name="Sternberg P.W."/>
            <person name="Aroian R.V."/>
        </authorList>
    </citation>
    <scope>NUCLEOTIDE SEQUENCE</scope>
    <source>
        <strain evidence="2">HY135</strain>
    </source>
</reference>
<dbReference type="Proteomes" id="UP000024635">
    <property type="component" value="Unassembled WGS sequence"/>
</dbReference>
<evidence type="ECO:0000313" key="1">
    <source>
        <dbReference type="EMBL" id="EYC05583.1"/>
    </source>
</evidence>
<evidence type="ECO:0000313" key="2">
    <source>
        <dbReference type="Proteomes" id="UP000024635"/>
    </source>
</evidence>
<organism evidence="1 2">
    <name type="scientific">Ancylostoma ceylanicum</name>
    <dbReference type="NCBI Taxonomy" id="53326"/>
    <lineage>
        <taxon>Eukaryota</taxon>
        <taxon>Metazoa</taxon>
        <taxon>Ecdysozoa</taxon>
        <taxon>Nematoda</taxon>
        <taxon>Chromadorea</taxon>
        <taxon>Rhabditida</taxon>
        <taxon>Rhabditina</taxon>
        <taxon>Rhabditomorpha</taxon>
        <taxon>Strongyloidea</taxon>
        <taxon>Ancylostomatidae</taxon>
        <taxon>Ancylostomatinae</taxon>
        <taxon>Ancylostoma</taxon>
    </lineage>
</organism>
<gene>
    <name evidence="1" type="primary">Acey_s0081.g1461</name>
    <name evidence="1" type="ORF">Y032_0081g1461</name>
</gene>
<comment type="caution">
    <text evidence="1">The sequence shown here is derived from an EMBL/GenBank/DDBJ whole genome shotgun (WGS) entry which is preliminary data.</text>
</comment>
<dbReference type="EMBL" id="JARK01001417">
    <property type="protein sequence ID" value="EYC05583.1"/>
    <property type="molecule type" value="Genomic_DNA"/>
</dbReference>
<name>A0A016TT94_9BILA</name>
<dbReference type="AlphaFoldDB" id="A0A016TT94"/>
<accession>A0A016TT94</accession>
<sequence length="122" mass="13750">MCANFGPPSFVTYIQSSKIWTDFCDCRIVAGCERVMWREHEPNVCAKNKSITPGHLRAEVPEIEGNNQLLTFSRTRLTLHAFAARTPRSSQTCGGVRLHAQPLDKLFLRSIPMFSTTTKILP</sequence>